<dbReference type="Gene3D" id="2.130.10.10">
    <property type="entry name" value="YVTN repeat-like/Quinoprotein amine dehydrogenase"/>
    <property type="match status" value="2"/>
</dbReference>
<sequence>MRTRTVSTALAVLFSSTALAVGTTGSAMADSSKALPISSYGDIAVDGVHKRIYISDPSGNKVVVTDYAGKVVTTVPNLPGVQDLAIAPDSRSVYAAVPGSDAVVAIETTTSTAAAQYGTGENTRPQTLAVAGGRVWFMYGKQPSHHLGSFDPAQSSPEVALDQLPGIGWYDAPELESAGNTLVLGVHGTWSGLAVYDVSTSTPVLRKQGMPSEAANYMDDFALSADGKKIVAASGESPYAATAINTDDLTRTGGYPTKADHPNSAAIAPDGTVALSTYSWYDTDIYIYKPGATTPYRTYTYDQGTPGGDTITSRGLAWAPDGTKLFALANSYGGLSLRVLDDATRYPVKATVSAPAKATRAKKLDVTGKLTSGKSFPSGSKVTVTRTDIDSPKGKSLGTKTVGSSGAFSFSDTPPAGGNVTYTATYAGDATHAPASGKDTVAVSRTATALTLNHNGGTYSYGAKVSFTAHLGKTYRNRTVEIWADPFGADKPKKLLKKGQVNSKGNLSVTVSMTRNTAVTAVYAGDARSGSKTVKSTAYAKVKVSTSVSKQYRTGKIGSTTYYWFHKNTDPVLTTSMTYYKGRQQRFGLQVYYQGKWYDADPEYFALGTNGKSVVRLEAPGESGIRARMRSSYVKGSSGDNVNSTTHGAWKYLYFTK</sequence>
<dbReference type="InterPro" id="IPR015943">
    <property type="entry name" value="WD40/YVTN_repeat-like_dom_sf"/>
</dbReference>
<accession>A0A2Z5JCH8</accession>
<protein>
    <recommendedName>
        <fullName evidence="4">Ig-like domain repeat protein</fullName>
    </recommendedName>
</protein>
<evidence type="ECO:0000313" key="3">
    <source>
        <dbReference type="Proteomes" id="UP000252698"/>
    </source>
</evidence>
<dbReference type="RefSeq" id="WP_114244639.1">
    <property type="nucleotide sequence ID" value="NZ_CP027306.1"/>
</dbReference>
<dbReference type="EMBL" id="CP027306">
    <property type="protein sequence ID" value="AXE78041.1"/>
    <property type="molecule type" value="Genomic_DNA"/>
</dbReference>
<evidence type="ECO:0008006" key="4">
    <source>
        <dbReference type="Google" id="ProtNLM"/>
    </source>
</evidence>
<feature type="chain" id="PRO_5039027754" description="Ig-like domain repeat protein" evidence="1">
    <location>
        <begin position="21"/>
        <end position="657"/>
    </location>
</feature>
<keyword evidence="1" id="KW-0732">Signal</keyword>
<proteinExistence type="predicted"/>
<name>A0A2Z5JCH8_STRAR</name>
<dbReference type="AlphaFoldDB" id="A0A2Z5JCH8"/>
<evidence type="ECO:0000313" key="2">
    <source>
        <dbReference type="EMBL" id="AXE78041.1"/>
    </source>
</evidence>
<gene>
    <name evidence="2" type="ORF">C5746_15040</name>
</gene>
<dbReference type="SUPFAM" id="SSF50974">
    <property type="entry name" value="Nitrous oxide reductase, N-terminal domain"/>
    <property type="match status" value="1"/>
</dbReference>
<dbReference type="GeneID" id="95519787"/>
<evidence type="ECO:0000256" key="1">
    <source>
        <dbReference type="SAM" id="SignalP"/>
    </source>
</evidence>
<feature type="signal peptide" evidence="1">
    <location>
        <begin position="1"/>
        <end position="20"/>
    </location>
</feature>
<organism evidence="2 3">
    <name type="scientific">Streptomyces atratus</name>
    <dbReference type="NCBI Taxonomy" id="1893"/>
    <lineage>
        <taxon>Bacteria</taxon>
        <taxon>Bacillati</taxon>
        <taxon>Actinomycetota</taxon>
        <taxon>Actinomycetes</taxon>
        <taxon>Kitasatosporales</taxon>
        <taxon>Streptomycetaceae</taxon>
        <taxon>Streptomyces</taxon>
    </lineage>
</organism>
<dbReference type="KEGG" id="sata:C5746_15040"/>
<dbReference type="Proteomes" id="UP000252698">
    <property type="component" value="Chromosome"/>
</dbReference>
<dbReference type="InterPro" id="IPR011045">
    <property type="entry name" value="N2O_reductase_N"/>
</dbReference>
<reference evidence="2 3" key="1">
    <citation type="journal article" date="2018" name="Front. Microbiol.">
        <title>Genome Sequencing of Streptomyces atratus SCSIOZH16 and Activation Production of Nocardamine via Metabolic Engineering.</title>
        <authorList>
            <person name="Li Y."/>
            <person name="Zhang C."/>
            <person name="Liu C."/>
            <person name="Ju J."/>
            <person name="Ma J."/>
        </authorList>
    </citation>
    <scope>NUCLEOTIDE SEQUENCE [LARGE SCALE GENOMIC DNA]</scope>
    <source>
        <strain evidence="2 3">SCSIO_ZH16</strain>
    </source>
</reference>